<dbReference type="Pfam" id="PF13426">
    <property type="entry name" value="PAS_9"/>
    <property type="match status" value="1"/>
</dbReference>
<dbReference type="SUPFAM" id="SSF47384">
    <property type="entry name" value="Homodimeric domain of signal transducing histidine kinase"/>
    <property type="match status" value="1"/>
</dbReference>
<evidence type="ECO:0000256" key="4">
    <source>
        <dbReference type="ARBA" id="ARBA00022475"/>
    </source>
</evidence>
<organism evidence="19 20">
    <name type="scientific">Echinicola jeungdonensis</name>
    <dbReference type="NCBI Taxonomy" id="709343"/>
    <lineage>
        <taxon>Bacteria</taxon>
        <taxon>Pseudomonadati</taxon>
        <taxon>Bacteroidota</taxon>
        <taxon>Cytophagia</taxon>
        <taxon>Cytophagales</taxon>
        <taxon>Cyclobacteriaceae</taxon>
        <taxon>Echinicola</taxon>
    </lineage>
</organism>
<dbReference type="Gene3D" id="1.10.287.130">
    <property type="match status" value="1"/>
</dbReference>
<feature type="domain" description="PAC" evidence="17">
    <location>
        <begin position="500"/>
        <end position="552"/>
    </location>
</feature>
<dbReference type="Pfam" id="PF08448">
    <property type="entry name" value="PAS_4"/>
    <property type="match status" value="2"/>
</dbReference>
<dbReference type="InterPro" id="IPR036097">
    <property type="entry name" value="HisK_dim/P_sf"/>
</dbReference>
<gene>
    <name evidence="19" type="ORF">ACFFUR_02345</name>
</gene>
<dbReference type="NCBIfam" id="TIGR00229">
    <property type="entry name" value="sensory_box"/>
    <property type="match status" value="2"/>
</dbReference>
<feature type="modified residue" description="4-aspartylphosphate" evidence="13">
    <location>
        <position position="984"/>
    </location>
</feature>
<keyword evidence="6" id="KW-0812">Transmembrane</keyword>
<evidence type="ECO:0000256" key="9">
    <source>
        <dbReference type="ARBA" id="ARBA00022989"/>
    </source>
</evidence>
<feature type="domain" description="HPt" evidence="18">
    <location>
        <begin position="1230"/>
        <end position="1324"/>
    </location>
</feature>
<dbReference type="Pfam" id="PF00512">
    <property type="entry name" value="HisKA"/>
    <property type="match status" value="1"/>
</dbReference>
<dbReference type="SMART" id="SM00086">
    <property type="entry name" value="PAC"/>
    <property type="match status" value="2"/>
</dbReference>
<keyword evidence="4" id="KW-1003">Cell membrane</keyword>
<dbReference type="CDD" id="cd16922">
    <property type="entry name" value="HATPase_EvgS-ArcB-TorS-like"/>
    <property type="match status" value="1"/>
</dbReference>
<dbReference type="InterPro" id="IPR008207">
    <property type="entry name" value="Sig_transdc_His_kin_Hpt_dom"/>
</dbReference>
<comment type="subcellular location">
    <subcellularLocation>
        <location evidence="2">Cell membrane</location>
        <topology evidence="2">Multi-pass membrane protein</topology>
    </subcellularLocation>
</comment>
<protein>
    <recommendedName>
        <fullName evidence="3">histidine kinase</fullName>
        <ecNumber evidence="3">2.7.13.3</ecNumber>
    </recommendedName>
</protein>
<feature type="domain" description="Response regulatory" evidence="15">
    <location>
        <begin position="1076"/>
        <end position="1194"/>
    </location>
</feature>
<dbReference type="PROSITE" id="PS50109">
    <property type="entry name" value="HIS_KIN"/>
    <property type="match status" value="1"/>
</dbReference>
<dbReference type="SMART" id="SM00387">
    <property type="entry name" value="HATPase_c"/>
    <property type="match status" value="1"/>
</dbReference>
<dbReference type="CDD" id="cd00082">
    <property type="entry name" value="HisKA"/>
    <property type="match status" value="1"/>
</dbReference>
<keyword evidence="20" id="KW-1185">Reference proteome</keyword>
<dbReference type="PANTHER" id="PTHR45339">
    <property type="entry name" value="HYBRID SIGNAL TRANSDUCTION HISTIDINE KINASE J"/>
    <property type="match status" value="1"/>
</dbReference>
<evidence type="ECO:0000259" key="15">
    <source>
        <dbReference type="PROSITE" id="PS50110"/>
    </source>
</evidence>
<sequence>MNKGKTNFNPLPHTKLPKGIIFDRLVQLAQNIIGSQAVGIGWIENGDYRLLSQKGLSKSSYIKSGAFCKATQERGDFFEVENAKVDSRFSSINIVKKQGINHYAGYPIYKKSDKFFGTFFIMDSRSKKLNPSQRESLKLLAKEAEELIKEKIHSNALRRTERQYKNFFEKSQGLMCTHDLEGRLTKLNESSASSLGYNPSELEGKTLFDIIPEDHHEGVRNYLQEIASTGISKGLMKTKHKNGSHCIWLYNNVLEKHPNGETYVLGNALDITRRHQLEQEHKKLQEMLEETNSVANIGGWEYDLIKDQVTWSPITKKIHEVPQDFQPDIISGINFIKEGKSRDSIQEAIKKSIEKGIPWDLELILITANNKEKWARAVGKPEYHKGKCVRLFGTFQDIDERKQAELEIKNSRRLLKNVLDAATTVSIVATDPKGKITVFNKGAENLLGYKAEEMAGNCTPEILHDPQEIQERSKELSQKYQTSIKGFRVLVHESEKNESDQREWTFIRKDGSKFQVSLVITTMWDPAGKILGYLGLGVDISEQKKAQQELFIERARLEAFVTYAPAAVAMFDKEIKYIAYSNRWLEEYKLMGQDLKGKSHYEIFPNVSDEWKEIHQRCLNGEVISKEEDIWRPEGWSHDQYLRWEVRPWKRHDGSIGGILMLTQDVTEAGLRKVELRKAKIQAELASRAKSEFLANMSHELRTPLNGIIGFTDLVLKTQMTQTQNQYLSIINQSANVLLQIINDILDFSKIEAGKLELDIEQCDIFELNNESTDILSYQIHKKGLELLLHLSPELPRYIWVDKVRIKQVLVNLLSNAAKFTEKGEIKLEVTPLTSLNEKNEINLRFSVQDTGIGIKQAKQQKIFEAFAQEDISTTKKYGGTGLGLAISNSLLKMMGSHLQLESKVGRGSNFYFDIKVKAEMERAGDIAPIQINNALIVDDNENNRLILKEMLTPKGIDFEEATNGMEALQKIQHHPEFDLILIDYNMPFMDGLETIRKIRENFDQNKKNPSIILLLHSSIDETDIYENCKELDIVPMTKPIKLAAINKFFQGKDEKELEEKTLPDSTSGNIAPGLKIMIVEDNMINMLLAKTVISKISPKAKIVEANNGSEALKIYQDLKPDLIFMDIQLPGMNGYEVTKKIREDQNQEKPLIIALTAGNVKGEKEKCLESGMDDFIAKPFVEKDLLKLMEKWSIDSNNSNPNQSPEEKKDQLSFDLKWFQEFLGEELSDEIIVQSLLNTSLNELVKTKKLLVKSQNEGDLKQIKAMGHKLYGSSRSLGLKKLSELSAELETFPTEDSEEPELNDLIQKILKMLDRNIREIEVHTLQG</sequence>
<evidence type="ECO:0000259" key="17">
    <source>
        <dbReference type="PROSITE" id="PS50113"/>
    </source>
</evidence>
<dbReference type="Pfam" id="PF02518">
    <property type="entry name" value="HATPase_c"/>
    <property type="match status" value="1"/>
</dbReference>
<dbReference type="SUPFAM" id="SSF55785">
    <property type="entry name" value="PYP-like sensor domain (PAS domain)"/>
    <property type="match status" value="4"/>
</dbReference>
<dbReference type="InterPro" id="IPR003594">
    <property type="entry name" value="HATPase_dom"/>
</dbReference>
<evidence type="ECO:0000256" key="8">
    <source>
        <dbReference type="ARBA" id="ARBA00022840"/>
    </source>
</evidence>
<feature type="domain" description="PAS" evidence="16">
    <location>
        <begin position="160"/>
        <end position="230"/>
    </location>
</feature>
<feature type="modified residue" description="4-aspartylphosphate" evidence="13">
    <location>
        <position position="1127"/>
    </location>
</feature>
<evidence type="ECO:0000313" key="19">
    <source>
        <dbReference type="EMBL" id="MFB9210631.1"/>
    </source>
</evidence>
<dbReference type="PANTHER" id="PTHR45339:SF1">
    <property type="entry name" value="HYBRID SIGNAL TRANSDUCTION HISTIDINE KINASE J"/>
    <property type="match status" value="1"/>
</dbReference>
<name>A0ABV5J1E7_9BACT</name>
<evidence type="ECO:0000256" key="13">
    <source>
        <dbReference type="PROSITE-ProRule" id="PRU00169"/>
    </source>
</evidence>
<dbReference type="EC" id="2.7.13.3" evidence="3"/>
<feature type="domain" description="PAC" evidence="17">
    <location>
        <begin position="359"/>
        <end position="410"/>
    </location>
</feature>
<evidence type="ECO:0000256" key="1">
    <source>
        <dbReference type="ARBA" id="ARBA00000085"/>
    </source>
</evidence>
<dbReference type="InterPro" id="IPR036890">
    <property type="entry name" value="HATPase_C_sf"/>
</dbReference>
<dbReference type="InterPro" id="IPR001789">
    <property type="entry name" value="Sig_transdc_resp-reg_receiver"/>
</dbReference>
<dbReference type="InterPro" id="IPR013656">
    <property type="entry name" value="PAS_4"/>
</dbReference>
<dbReference type="SUPFAM" id="SSF55781">
    <property type="entry name" value="GAF domain-like"/>
    <property type="match status" value="1"/>
</dbReference>
<dbReference type="InterPro" id="IPR000014">
    <property type="entry name" value="PAS"/>
</dbReference>
<evidence type="ECO:0000256" key="2">
    <source>
        <dbReference type="ARBA" id="ARBA00004651"/>
    </source>
</evidence>
<comment type="caution">
    <text evidence="19">The sequence shown here is derived from an EMBL/GenBank/DDBJ whole genome shotgun (WGS) entry which is preliminary data.</text>
</comment>
<accession>A0ABV5J1E7</accession>
<dbReference type="InterPro" id="IPR005467">
    <property type="entry name" value="His_kinase_dom"/>
</dbReference>
<feature type="modified residue" description="Phosphohistidine" evidence="12">
    <location>
        <position position="1269"/>
    </location>
</feature>
<evidence type="ECO:0000259" key="14">
    <source>
        <dbReference type="PROSITE" id="PS50109"/>
    </source>
</evidence>
<evidence type="ECO:0000259" key="18">
    <source>
        <dbReference type="PROSITE" id="PS50894"/>
    </source>
</evidence>
<evidence type="ECO:0000256" key="5">
    <source>
        <dbReference type="ARBA" id="ARBA00022553"/>
    </source>
</evidence>
<dbReference type="InterPro" id="IPR036641">
    <property type="entry name" value="HPT_dom_sf"/>
</dbReference>
<dbReference type="Pfam" id="PF01627">
    <property type="entry name" value="Hpt"/>
    <property type="match status" value="1"/>
</dbReference>
<evidence type="ECO:0000259" key="16">
    <source>
        <dbReference type="PROSITE" id="PS50112"/>
    </source>
</evidence>
<dbReference type="RefSeq" id="WP_290246880.1">
    <property type="nucleotide sequence ID" value="NZ_JAUFQT010000001.1"/>
</dbReference>
<dbReference type="InterPro" id="IPR003661">
    <property type="entry name" value="HisK_dim/P_dom"/>
</dbReference>
<feature type="domain" description="PAS" evidence="16">
    <location>
        <begin position="411"/>
        <end position="483"/>
    </location>
</feature>
<dbReference type="PROSITE" id="PS50110">
    <property type="entry name" value="RESPONSE_REGULATORY"/>
    <property type="match status" value="2"/>
</dbReference>
<dbReference type="SMART" id="SM00448">
    <property type="entry name" value="REC"/>
    <property type="match status" value="2"/>
</dbReference>
<dbReference type="Pfam" id="PF00072">
    <property type="entry name" value="Response_reg"/>
    <property type="match status" value="2"/>
</dbReference>
<dbReference type="Gene3D" id="3.40.50.2300">
    <property type="match status" value="2"/>
</dbReference>
<comment type="catalytic activity">
    <reaction evidence="1">
        <text>ATP + protein L-histidine = ADP + protein N-phospho-L-histidine.</text>
        <dbReference type="EC" id="2.7.13.3"/>
    </reaction>
</comment>
<dbReference type="InterPro" id="IPR000700">
    <property type="entry name" value="PAS-assoc_C"/>
</dbReference>
<dbReference type="PROSITE" id="PS50112">
    <property type="entry name" value="PAS"/>
    <property type="match status" value="2"/>
</dbReference>
<evidence type="ECO:0000256" key="11">
    <source>
        <dbReference type="ARBA" id="ARBA00023136"/>
    </source>
</evidence>
<keyword evidence="8" id="KW-0067">ATP-binding</keyword>
<evidence type="ECO:0000256" key="12">
    <source>
        <dbReference type="PROSITE-ProRule" id="PRU00110"/>
    </source>
</evidence>
<dbReference type="PRINTS" id="PR00344">
    <property type="entry name" value="BCTRLSENSOR"/>
</dbReference>
<keyword evidence="11" id="KW-0472">Membrane</keyword>
<keyword evidence="9" id="KW-1133">Transmembrane helix</keyword>
<keyword evidence="5 13" id="KW-0597">Phosphoprotein</keyword>
<dbReference type="SMART" id="SM00388">
    <property type="entry name" value="HisKA"/>
    <property type="match status" value="1"/>
</dbReference>
<dbReference type="InterPro" id="IPR011006">
    <property type="entry name" value="CheY-like_superfamily"/>
</dbReference>
<dbReference type="Gene3D" id="3.30.565.10">
    <property type="entry name" value="Histidine kinase-like ATPase, C-terminal domain"/>
    <property type="match status" value="1"/>
</dbReference>
<evidence type="ECO:0000256" key="3">
    <source>
        <dbReference type="ARBA" id="ARBA00012438"/>
    </source>
</evidence>
<dbReference type="SUPFAM" id="SSF55874">
    <property type="entry name" value="ATPase domain of HSP90 chaperone/DNA topoisomerase II/histidine kinase"/>
    <property type="match status" value="1"/>
</dbReference>
<feature type="domain" description="Response regulatory" evidence="15">
    <location>
        <begin position="934"/>
        <end position="1050"/>
    </location>
</feature>
<proteinExistence type="predicted"/>
<reference evidence="19 20" key="1">
    <citation type="submission" date="2024-09" db="EMBL/GenBank/DDBJ databases">
        <authorList>
            <person name="Sun Q."/>
            <person name="Mori K."/>
        </authorList>
    </citation>
    <scope>NUCLEOTIDE SEQUENCE [LARGE SCALE GENOMIC DNA]</scope>
    <source>
        <strain evidence="19 20">CECT 7682</strain>
    </source>
</reference>
<dbReference type="CDD" id="cd17546">
    <property type="entry name" value="REC_hyHK_CKI1_RcsC-like"/>
    <property type="match status" value="2"/>
</dbReference>
<dbReference type="SUPFAM" id="SSF52172">
    <property type="entry name" value="CheY-like"/>
    <property type="match status" value="2"/>
</dbReference>
<dbReference type="CDD" id="cd00130">
    <property type="entry name" value="PAS"/>
    <property type="match status" value="2"/>
</dbReference>
<dbReference type="Gene3D" id="1.20.120.160">
    <property type="entry name" value="HPT domain"/>
    <property type="match status" value="1"/>
</dbReference>
<dbReference type="EMBL" id="JBHMEW010000008">
    <property type="protein sequence ID" value="MFB9210631.1"/>
    <property type="molecule type" value="Genomic_DNA"/>
</dbReference>
<evidence type="ECO:0000256" key="6">
    <source>
        <dbReference type="ARBA" id="ARBA00022692"/>
    </source>
</evidence>
<dbReference type="SMART" id="SM00091">
    <property type="entry name" value="PAS"/>
    <property type="match status" value="2"/>
</dbReference>
<dbReference type="PROSITE" id="PS50894">
    <property type="entry name" value="HPT"/>
    <property type="match status" value="1"/>
</dbReference>
<dbReference type="Proteomes" id="UP001589654">
    <property type="component" value="Unassembled WGS sequence"/>
</dbReference>
<keyword evidence="10" id="KW-0902">Two-component regulatory system</keyword>
<dbReference type="Gene3D" id="3.30.450.20">
    <property type="entry name" value="PAS domain"/>
    <property type="match status" value="4"/>
</dbReference>
<dbReference type="PROSITE" id="PS50113">
    <property type="entry name" value="PAC"/>
    <property type="match status" value="2"/>
</dbReference>
<feature type="domain" description="Histidine kinase" evidence="14">
    <location>
        <begin position="696"/>
        <end position="919"/>
    </location>
</feature>
<evidence type="ECO:0000313" key="20">
    <source>
        <dbReference type="Proteomes" id="UP001589654"/>
    </source>
</evidence>
<evidence type="ECO:0000256" key="7">
    <source>
        <dbReference type="ARBA" id="ARBA00022741"/>
    </source>
</evidence>
<dbReference type="SUPFAM" id="SSF47226">
    <property type="entry name" value="Histidine-containing phosphotransfer domain, HPT domain"/>
    <property type="match status" value="1"/>
</dbReference>
<dbReference type="InterPro" id="IPR035965">
    <property type="entry name" value="PAS-like_dom_sf"/>
</dbReference>
<keyword evidence="7" id="KW-0547">Nucleotide-binding</keyword>
<dbReference type="InterPro" id="IPR004358">
    <property type="entry name" value="Sig_transdc_His_kin-like_C"/>
</dbReference>
<evidence type="ECO:0000256" key="10">
    <source>
        <dbReference type="ARBA" id="ARBA00023012"/>
    </source>
</evidence>
<dbReference type="InterPro" id="IPR001610">
    <property type="entry name" value="PAC"/>
</dbReference>